<feature type="non-terminal residue" evidence="1">
    <location>
        <position position="1"/>
    </location>
</feature>
<name>A0A7W6S3A1_9PROT</name>
<evidence type="ECO:0000313" key="1">
    <source>
        <dbReference type="EMBL" id="MBB4287962.1"/>
    </source>
</evidence>
<sequence>PEGLAAHVGDRLGDLVIPTYGTATTETPGLVELATAAEARAGTDDQRAVTPVGLTAARRARRPHLYYMGQL</sequence>
<protein>
    <submittedName>
        <fullName evidence="1">Uncharacterized protein</fullName>
    </submittedName>
</protein>
<dbReference type="AlphaFoldDB" id="A0A7W6S3A1"/>
<organism evidence="1 2">
    <name type="scientific">Roseospira goensis</name>
    <dbReference type="NCBI Taxonomy" id="391922"/>
    <lineage>
        <taxon>Bacteria</taxon>
        <taxon>Pseudomonadati</taxon>
        <taxon>Pseudomonadota</taxon>
        <taxon>Alphaproteobacteria</taxon>
        <taxon>Rhodospirillales</taxon>
        <taxon>Rhodospirillaceae</taxon>
        <taxon>Roseospira</taxon>
    </lineage>
</organism>
<accession>A0A7W6S3A1</accession>
<dbReference type="RefSeq" id="WP_221237241.1">
    <property type="nucleotide sequence ID" value="NZ_JACIGI010000074.1"/>
</dbReference>
<proteinExistence type="predicted"/>
<dbReference type="EMBL" id="JACIGI010000074">
    <property type="protein sequence ID" value="MBB4287962.1"/>
    <property type="molecule type" value="Genomic_DNA"/>
</dbReference>
<comment type="caution">
    <text evidence="1">The sequence shown here is derived from an EMBL/GenBank/DDBJ whole genome shotgun (WGS) entry which is preliminary data.</text>
</comment>
<dbReference type="Proteomes" id="UP000555728">
    <property type="component" value="Unassembled WGS sequence"/>
</dbReference>
<evidence type="ECO:0000313" key="2">
    <source>
        <dbReference type="Proteomes" id="UP000555728"/>
    </source>
</evidence>
<keyword evidence="2" id="KW-1185">Reference proteome</keyword>
<reference evidence="1 2" key="1">
    <citation type="submission" date="2020-08" db="EMBL/GenBank/DDBJ databases">
        <title>Genome sequencing of Purple Non-Sulfur Bacteria from various extreme environments.</title>
        <authorList>
            <person name="Mayer M."/>
        </authorList>
    </citation>
    <scope>NUCLEOTIDE SEQUENCE [LARGE SCALE GENOMIC DNA]</scope>
    <source>
        <strain evidence="1 2">JA135</strain>
    </source>
</reference>
<gene>
    <name evidence="1" type="ORF">GGD88_003730</name>
</gene>